<sequence length="84" mass="9138">MLRSVGAIPYGIAGDRFGRKWLLTINIVFYATVEILTGFCATYTEFIVCRAFCGVTMDGIYGNCVTTALEGAPITTHDILPGRL</sequence>
<dbReference type="Proteomes" id="UP000663864">
    <property type="component" value="Unassembled WGS sequence"/>
</dbReference>
<keyword evidence="3 5" id="KW-1133">Transmembrane helix</keyword>
<dbReference type="EMBL" id="CAJOBD010002685">
    <property type="protein sequence ID" value="CAF3900508.1"/>
    <property type="molecule type" value="Genomic_DNA"/>
</dbReference>
<evidence type="ECO:0000313" key="7">
    <source>
        <dbReference type="EMBL" id="CAF0903976.1"/>
    </source>
</evidence>
<dbReference type="PANTHER" id="PTHR23508:SF10">
    <property type="entry name" value="CARBOXYLIC ACID TRANSPORTER PROTEIN HOMOLOG"/>
    <property type="match status" value="1"/>
</dbReference>
<dbReference type="GO" id="GO:0005886">
    <property type="term" value="C:plasma membrane"/>
    <property type="evidence" value="ECO:0007669"/>
    <property type="project" value="TreeGrafter"/>
</dbReference>
<evidence type="ECO:0000259" key="6">
    <source>
        <dbReference type="PROSITE" id="PS50850"/>
    </source>
</evidence>
<accession>A0A819HHN4</accession>
<dbReference type="GO" id="GO:0046943">
    <property type="term" value="F:carboxylic acid transmembrane transporter activity"/>
    <property type="evidence" value="ECO:0007669"/>
    <property type="project" value="TreeGrafter"/>
</dbReference>
<keyword evidence="4 5" id="KW-0472">Membrane</keyword>
<dbReference type="PROSITE" id="PS50850">
    <property type="entry name" value="MFS"/>
    <property type="match status" value="1"/>
</dbReference>
<comment type="subcellular location">
    <subcellularLocation>
        <location evidence="1">Membrane</location>
        <topology evidence="1">Multi-pass membrane protein</topology>
    </subcellularLocation>
</comment>
<protein>
    <recommendedName>
        <fullName evidence="6">Major facilitator superfamily (MFS) profile domain-containing protein</fullName>
    </recommendedName>
</protein>
<name>A0A819HHN4_9BILA</name>
<dbReference type="AlphaFoldDB" id="A0A819HHN4"/>
<evidence type="ECO:0000313" key="9">
    <source>
        <dbReference type="Proteomes" id="UP000663836"/>
    </source>
</evidence>
<dbReference type="InterPro" id="IPR005828">
    <property type="entry name" value="MFS_sugar_transport-like"/>
</dbReference>
<comment type="caution">
    <text evidence="8">The sequence shown here is derived from an EMBL/GenBank/DDBJ whole genome shotgun (WGS) entry which is preliminary data.</text>
</comment>
<dbReference type="Gene3D" id="1.20.1250.20">
    <property type="entry name" value="MFS general substrate transporter like domains"/>
    <property type="match status" value="1"/>
</dbReference>
<dbReference type="Pfam" id="PF00083">
    <property type="entry name" value="Sugar_tr"/>
    <property type="match status" value="1"/>
</dbReference>
<dbReference type="EMBL" id="CAJNOT010000230">
    <property type="protein sequence ID" value="CAF0903976.1"/>
    <property type="molecule type" value="Genomic_DNA"/>
</dbReference>
<evidence type="ECO:0000313" key="8">
    <source>
        <dbReference type="EMBL" id="CAF3900508.1"/>
    </source>
</evidence>
<evidence type="ECO:0000256" key="3">
    <source>
        <dbReference type="ARBA" id="ARBA00022989"/>
    </source>
</evidence>
<proteinExistence type="predicted"/>
<evidence type="ECO:0000256" key="1">
    <source>
        <dbReference type="ARBA" id="ARBA00004141"/>
    </source>
</evidence>
<dbReference type="SUPFAM" id="SSF103473">
    <property type="entry name" value="MFS general substrate transporter"/>
    <property type="match status" value="1"/>
</dbReference>
<evidence type="ECO:0000256" key="4">
    <source>
        <dbReference type="ARBA" id="ARBA00023136"/>
    </source>
</evidence>
<organism evidence="8 9">
    <name type="scientific">Rotaria sordida</name>
    <dbReference type="NCBI Taxonomy" id="392033"/>
    <lineage>
        <taxon>Eukaryota</taxon>
        <taxon>Metazoa</taxon>
        <taxon>Spiralia</taxon>
        <taxon>Gnathifera</taxon>
        <taxon>Rotifera</taxon>
        <taxon>Eurotatoria</taxon>
        <taxon>Bdelloidea</taxon>
        <taxon>Philodinida</taxon>
        <taxon>Philodinidae</taxon>
        <taxon>Rotaria</taxon>
    </lineage>
</organism>
<evidence type="ECO:0000256" key="2">
    <source>
        <dbReference type="ARBA" id="ARBA00022692"/>
    </source>
</evidence>
<feature type="transmembrane region" description="Helical" evidence="5">
    <location>
        <begin position="21"/>
        <end position="44"/>
    </location>
</feature>
<feature type="domain" description="Major facilitator superfamily (MFS) profile" evidence="6">
    <location>
        <begin position="1"/>
        <end position="84"/>
    </location>
</feature>
<dbReference type="PANTHER" id="PTHR23508">
    <property type="entry name" value="CARBOXYLIC ACID TRANSPORTER PROTEIN HOMOLOG"/>
    <property type="match status" value="1"/>
</dbReference>
<dbReference type="Proteomes" id="UP000663836">
    <property type="component" value="Unassembled WGS sequence"/>
</dbReference>
<keyword evidence="2 5" id="KW-0812">Transmembrane</keyword>
<reference evidence="8" key="1">
    <citation type="submission" date="2021-02" db="EMBL/GenBank/DDBJ databases">
        <authorList>
            <person name="Nowell W R."/>
        </authorList>
    </citation>
    <scope>NUCLEOTIDE SEQUENCE</scope>
</reference>
<dbReference type="InterPro" id="IPR036259">
    <property type="entry name" value="MFS_trans_sf"/>
</dbReference>
<dbReference type="InterPro" id="IPR020846">
    <property type="entry name" value="MFS_dom"/>
</dbReference>
<gene>
    <name evidence="8" type="ORF">JBS370_LOCUS20850</name>
    <name evidence="7" type="ORF">ZHD862_LOCUS7536</name>
</gene>
<evidence type="ECO:0000256" key="5">
    <source>
        <dbReference type="SAM" id="Phobius"/>
    </source>
</evidence>